<protein>
    <submittedName>
        <fullName evidence="7">Nickel transport protein NikQ</fullName>
    </submittedName>
</protein>
<dbReference type="GO" id="GO:0005886">
    <property type="term" value="C:plasma membrane"/>
    <property type="evidence" value="ECO:0007669"/>
    <property type="project" value="UniProtKB-ARBA"/>
</dbReference>
<dbReference type="OrthoDB" id="8585740at2"/>
<dbReference type="PANTHER" id="PTHR34857">
    <property type="entry name" value="SLL0384 PROTEIN"/>
    <property type="match status" value="1"/>
</dbReference>
<evidence type="ECO:0000256" key="3">
    <source>
        <dbReference type="ARBA" id="ARBA00022692"/>
    </source>
</evidence>
<dbReference type="EMBL" id="CP036273">
    <property type="protein sequence ID" value="QDU22599.1"/>
    <property type="molecule type" value="Genomic_DNA"/>
</dbReference>
<dbReference type="KEGG" id="uli:ETAA1_45820"/>
<name>A0A517XYL5_9BACT</name>
<keyword evidence="4 6" id="KW-1133">Transmembrane helix</keyword>
<keyword evidence="2" id="KW-1003">Cell membrane</keyword>
<evidence type="ECO:0000313" key="8">
    <source>
        <dbReference type="Proteomes" id="UP000319576"/>
    </source>
</evidence>
<dbReference type="Proteomes" id="UP000319576">
    <property type="component" value="Chromosome"/>
</dbReference>
<feature type="transmembrane region" description="Helical" evidence="6">
    <location>
        <begin position="62"/>
        <end position="82"/>
    </location>
</feature>
<proteinExistence type="predicted"/>
<reference evidence="7 8" key="1">
    <citation type="submission" date="2019-02" db="EMBL/GenBank/DDBJ databases">
        <title>Deep-cultivation of Planctomycetes and their phenomic and genomic characterization uncovers novel biology.</title>
        <authorList>
            <person name="Wiegand S."/>
            <person name="Jogler M."/>
            <person name="Boedeker C."/>
            <person name="Pinto D."/>
            <person name="Vollmers J."/>
            <person name="Rivas-Marin E."/>
            <person name="Kohn T."/>
            <person name="Peeters S.H."/>
            <person name="Heuer A."/>
            <person name="Rast P."/>
            <person name="Oberbeckmann S."/>
            <person name="Bunk B."/>
            <person name="Jeske O."/>
            <person name="Meyerdierks A."/>
            <person name="Storesund J.E."/>
            <person name="Kallscheuer N."/>
            <person name="Luecker S."/>
            <person name="Lage O.M."/>
            <person name="Pohl T."/>
            <person name="Merkel B.J."/>
            <person name="Hornburger P."/>
            <person name="Mueller R.-W."/>
            <person name="Bruemmer F."/>
            <person name="Labrenz M."/>
            <person name="Spormann A.M."/>
            <person name="Op den Camp H."/>
            <person name="Overmann J."/>
            <person name="Amann R."/>
            <person name="Jetten M.S.M."/>
            <person name="Mascher T."/>
            <person name="Medema M.H."/>
            <person name="Devos D.P."/>
            <person name="Kaster A.-K."/>
            <person name="Ovreas L."/>
            <person name="Rohde M."/>
            <person name="Galperin M.Y."/>
            <person name="Jogler C."/>
        </authorList>
    </citation>
    <scope>NUCLEOTIDE SEQUENCE [LARGE SCALE GENOMIC DNA]</scope>
    <source>
        <strain evidence="7 8">ETA_A1</strain>
    </source>
</reference>
<sequence>MAFGFRYRPVPPSPLARWDARWKLAAVLLAAAAVATLRQPLPSAAALLLGLALLRLGNLRGAWVRVRLGAFALAALPFLIVLPFTLEGPTWDLGLLRLSERGVTVGAGVVCRGVAIGALALVLVGTAPAHHTLAAAHRLRVPGLLVLVTLLAYRYAFLLADELRRLRVALRVRGFRLKPDRHGYSTAGHAVGAVLVRGADRADRVAEAMRARGFDGRFHTITAFRSTRWDVLGFLALVLLTAVLMAWDRLPE</sequence>
<evidence type="ECO:0000256" key="5">
    <source>
        <dbReference type="ARBA" id="ARBA00023136"/>
    </source>
</evidence>
<keyword evidence="3 6" id="KW-0812">Transmembrane</keyword>
<dbReference type="PANTHER" id="PTHR34857:SF2">
    <property type="entry name" value="SLL0384 PROTEIN"/>
    <property type="match status" value="1"/>
</dbReference>
<dbReference type="InterPro" id="IPR051611">
    <property type="entry name" value="ECF_transporter_component"/>
</dbReference>
<organism evidence="7 8">
    <name type="scientific">Urbifossiella limnaea</name>
    <dbReference type="NCBI Taxonomy" id="2528023"/>
    <lineage>
        <taxon>Bacteria</taxon>
        <taxon>Pseudomonadati</taxon>
        <taxon>Planctomycetota</taxon>
        <taxon>Planctomycetia</taxon>
        <taxon>Gemmatales</taxon>
        <taxon>Gemmataceae</taxon>
        <taxon>Urbifossiella</taxon>
    </lineage>
</organism>
<evidence type="ECO:0000256" key="1">
    <source>
        <dbReference type="ARBA" id="ARBA00004141"/>
    </source>
</evidence>
<evidence type="ECO:0000313" key="7">
    <source>
        <dbReference type="EMBL" id="QDU22599.1"/>
    </source>
</evidence>
<feature type="transmembrane region" description="Helical" evidence="6">
    <location>
        <begin position="103"/>
        <end position="127"/>
    </location>
</feature>
<comment type="subcellular location">
    <subcellularLocation>
        <location evidence="1">Membrane</location>
        <topology evidence="1">Multi-pass membrane protein</topology>
    </subcellularLocation>
</comment>
<feature type="transmembrane region" description="Helical" evidence="6">
    <location>
        <begin position="229"/>
        <end position="247"/>
    </location>
</feature>
<evidence type="ECO:0000256" key="2">
    <source>
        <dbReference type="ARBA" id="ARBA00022475"/>
    </source>
</evidence>
<gene>
    <name evidence="7" type="primary">nikQ</name>
    <name evidence="7" type="ORF">ETAA1_45820</name>
</gene>
<dbReference type="Pfam" id="PF02361">
    <property type="entry name" value="CbiQ"/>
    <property type="match status" value="1"/>
</dbReference>
<dbReference type="CDD" id="cd16914">
    <property type="entry name" value="EcfT"/>
    <property type="match status" value="1"/>
</dbReference>
<keyword evidence="5 6" id="KW-0472">Membrane</keyword>
<keyword evidence="8" id="KW-1185">Reference proteome</keyword>
<dbReference type="InterPro" id="IPR003339">
    <property type="entry name" value="ABC/ECF_trnsptr_transmembrane"/>
</dbReference>
<evidence type="ECO:0000256" key="4">
    <source>
        <dbReference type="ARBA" id="ARBA00022989"/>
    </source>
</evidence>
<evidence type="ECO:0000256" key="6">
    <source>
        <dbReference type="SAM" id="Phobius"/>
    </source>
</evidence>
<dbReference type="AlphaFoldDB" id="A0A517XYL5"/>
<feature type="transmembrane region" description="Helical" evidence="6">
    <location>
        <begin position="139"/>
        <end position="157"/>
    </location>
</feature>
<dbReference type="RefSeq" id="WP_145242465.1">
    <property type="nucleotide sequence ID" value="NZ_CP036273.1"/>
</dbReference>
<accession>A0A517XYL5</accession>